<name>A0ABX8EF88_9ACTN</name>
<reference evidence="2 3" key="1">
    <citation type="submission" date="2021-05" db="EMBL/GenBank/DDBJ databases">
        <title>Complete genome of Nocardioides aquaticus KCTC 9944T isolated from meromictic and hypersaline Ekho Lake, Antarctica.</title>
        <authorList>
            <person name="Hwang K."/>
            <person name="Kim K.M."/>
            <person name="Choe H."/>
        </authorList>
    </citation>
    <scope>NUCLEOTIDE SEQUENCE [LARGE SCALE GENOMIC DNA]</scope>
    <source>
        <strain evidence="2 3">KCTC 9944</strain>
    </source>
</reference>
<dbReference type="Pfam" id="PF13354">
    <property type="entry name" value="Beta-lactamase2"/>
    <property type="match status" value="1"/>
</dbReference>
<feature type="domain" description="Beta-lactamase class A catalytic" evidence="1">
    <location>
        <begin position="22"/>
        <end position="243"/>
    </location>
</feature>
<organism evidence="2 3">
    <name type="scientific">Nocardioides aquaticus</name>
    <dbReference type="NCBI Taxonomy" id="160826"/>
    <lineage>
        <taxon>Bacteria</taxon>
        <taxon>Bacillati</taxon>
        <taxon>Actinomycetota</taxon>
        <taxon>Actinomycetes</taxon>
        <taxon>Propionibacteriales</taxon>
        <taxon>Nocardioidaceae</taxon>
        <taxon>Nocardioides</taxon>
    </lineage>
</organism>
<protein>
    <submittedName>
        <fullName evidence="2">Extended-spectrum beta-lactamase PER-1</fullName>
        <ecNumber evidence="2">3.5.2.6</ecNumber>
    </submittedName>
</protein>
<evidence type="ECO:0000313" key="2">
    <source>
        <dbReference type="EMBL" id="QVT78757.1"/>
    </source>
</evidence>
<dbReference type="SUPFAM" id="SSF56601">
    <property type="entry name" value="beta-lactamase/transpeptidase-like"/>
    <property type="match status" value="1"/>
</dbReference>
<keyword evidence="3" id="KW-1185">Reference proteome</keyword>
<dbReference type="EC" id="3.5.2.6" evidence="2"/>
<dbReference type="PANTHER" id="PTHR35333:SF3">
    <property type="entry name" value="BETA-LACTAMASE-TYPE TRANSPEPTIDASE FOLD CONTAINING PROTEIN"/>
    <property type="match status" value="1"/>
</dbReference>
<proteinExistence type="predicted"/>
<evidence type="ECO:0000259" key="1">
    <source>
        <dbReference type="Pfam" id="PF13354"/>
    </source>
</evidence>
<dbReference type="InterPro" id="IPR000871">
    <property type="entry name" value="Beta-lactam_class-A"/>
</dbReference>
<sequence>MEHEGAGTPGTSRTVSAWLGGLDGGTWWARDDREPHLAASTMKLPVAVAALRAHAAGTLDLDRAVAVHDDFASVVAGERFTMDADYDQDPRTWAERGGTVPLRDLVHRMLAHSGNLATNLVLEQVGAAAVAAVLEEAGCSERTVVARGIEDGPGRRAGLENVVTARDLGLVLVGAADHRLLDPVSAHALERDLLAQVFRDGIPAGLPAGVTVANKTGWIGGVNHDVALVRPDAHPPFVLVVLTRHGASEREGEQLVADVASRAWAALTERAGRPLHHGDPAPS</sequence>
<accession>A0ABX8EF88</accession>
<dbReference type="EMBL" id="CP075371">
    <property type="protein sequence ID" value="QVT78757.1"/>
    <property type="molecule type" value="Genomic_DNA"/>
</dbReference>
<dbReference type="InterPro" id="IPR012338">
    <property type="entry name" value="Beta-lactam/transpept-like"/>
</dbReference>
<gene>
    <name evidence="2" type="primary">per1</name>
    <name evidence="2" type="ORF">ENKNEFLB_01135</name>
</gene>
<evidence type="ECO:0000313" key="3">
    <source>
        <dbReference type="Proteomes" id="UP000679307"/>
    </source>
</evidence>
<dbReference type="PANTHER" id="PTHR35333">
    <property type="entry name" value="BETA-LACTAMASE"/>
    <property type="match status" value="1"/>
</dbReference>
<keyword evidence="2" id="KW-0378">Hydrolase</keyword>
<dbReference type="Proteomes" id="UP000679307">
    <property type="component" value="Chromosome"/>
</dbReference>
<dbReference type="RefSeq" id="WP_214058299.1">
    <property type="nucleotide sequence ID" value="NZ_BAAAHS010000072.1"/>
</dbReference>
<dbReference type="GO" id="GO:0008800">
    <property type="term" value="F:beta-lactamase activity"/>
    <property type="evidence" value="ECO:0007669"/>
    <property type="project" value="UniProtKB-EC"/>
</dbReference>
<dbReference type="Gene3D" id="3.40.710.10">
    <property type="entry name" value="DD-peptidase/beta-lactamase superfamily"/>
    <property type="match status" value="1"/>
</dbReference>
<dbReference type="InterPro" id="IPR045155">
    <property type="entry name" value="Beta-lactam_cat"/>
</dbReference>